<dbReference type="AlphaFoldDB" id="A0A4U9TDD1"/>
<keyword evidence="1" id="KW-0175">Coiled coil</keyword>
<gene>
    <name evidence="3" type="ORF">NCTC12965_00125</name>
</gene>
<evidence type="ECO:0008006" key="4">
    <source>
        <dbReference type="Google" id="ProtNLM"/>
    </source>
</evidence>
<sequence>MPRFADTSDKLPGRIACRTNITMIVPIKNPIAGVREVFTATGKGGAALMSAPVNNAPEGGKAKKTETDTPVAPKDSSAASRISALFKQIQNLQQKLVELQNSDGDAKQIEQQKQLIMSQIQMLQAEIARIQKQEMEKQQEEQMAKAMSGDGVNRPTAANAVDVYI</sequence>
<evidence type="ECO:0000256" key="2">
    <source>
        <dbReference type="SAM" id="MobiDB-lite"/>
    </source>
</evidence>
<protein>
    <recommendedName>
        <fullName evidence="4">FlxA-like protein</fullName>
    </recommendedName>
</protein>
<organism evidence="3">
    <name type="scientific">Serratia fonticola</name>
    <dbReference type="NCBI Taxonomy" id="47917"/>
    <lineage>
        <taxon>Bacteria</taxon>
        <taxon>Pseudomonadati</taxon>
        <taxon>Pseudomonadota</taxon>
        <taxon>Gammaproteobacteria</taxon>
        <taxon>Enterobacterales</taxon>
        <taxon>Yersiniaceae</taxon>
        <taxon>Serratia</taxon>
    </lineage>
</organism>
<reference evidence="3" key="1">
    <citation type="submission" date="2019-05" db="EMBL/GenBank/DDBJ databases">
        <authorList>
            <consortium name="Pathogen Informatics"/>
        </authorList>
    </citation>
    <scope>NUCLEOTIDE SEQUENCE [LARGE SCALE GENOMIC DNA]</scope>
    <source>
        <strain evidence="3">NCTC12965</strain>
    </source>
</reference>
<feature type="region of interest" description="Disordered" evidence="2">
    <location>
        <begin position="49"/>
        <end position="77"/>
    </location>
</feature>
<feature type="coiled-coil region" evidence="1">
    <location>
        <begin position="82"/>
        <end position="150"/>
    </location>
</feature>
<evidence type="ECO:0000256" key="1">
    <source>
        <dbReference type="SAM" id="Coils"/>
    </source>
</evidence>
<proteinExistence type="predicted"/>
<dbReference type="InterPro" id="IPR025577">
    <property type="entry name" value="FlxA"/>
</dbReference>
<accession>A0A4U9TDD1</accession>
<name>A0A4U9TDD1_SERFO</name>
<dbReference type="Pfam" id="PF14282">
    <property type="entry name" value="FlxA"/>
    <property type="match status" value="1"/>
</dbReference>
<evidence type="ECO:0000313" key="3">
    <source>
        <dbReference type="EMBL" id="VTR15852.1"/>
    </source>
</evidence>
<dbReference type="EMBL" id="CABEEZ010000011">
    <property type="protein sequence ID" value="VTR15852.1"/>
    <property type="molecule type" value="Genomic_DNA"/>
</dbReference>